<reference evidence="3 4" key="1">
    <citation type="submission" date="2024-02" db="EMBL/GenBank/DDBJ databases">
        <authorList>
            <person name="Grouzdev D."/>
        </authorList>
    </citation>
    <scope>NUCLEOTIDE SEQUENCE [LARGE SCALE GENOMIC DNA]</scope>
    <source>
        <strain evidence="3 4">9N</strain>
    </source>
</reference>
<feature type="region of interest" description="Disordered" evidence="1">
    <location>
        <begin position="368"/>
        <end position="390"/>
    </location>
</feature>
<sequence>MTKKSHPYSKLPDYAYWRQGVADVPPGALDPVVEAPFRFAARDEVATAGSCFAQHIGRYLKSSGCNYLVTEEPHSFIGPQATEALNYGIYSARYGNIYTSRQLLQLFDRAYGRFAPGENYWREGAACVIDPFRPQIQPGGFNSERELDYDRERHFHCVREAFEKLDVFVFTQGLTELWRSREDGAVFPLCPGVAGGDYSAAKHEFVNLGVEEVVADMTAFIERLRSVNKKARVILTVSPVPLVATAEPRHVLLSTVYSKSTLRIACDRLTRSLDQMAYFPSYEIVAGGYAPTDYFAPDRRSVTQEGVAHVMRVFERHFIKRSAAQEALRGAIRALAPAARAEDPIAEAMRLMCDEEALSLERIEAARETLADAAEDEAEGGEAEERPPPD</sequence>
<proteinExistence type="predicted"/>
<accession>A0ABU7XFZ7</accession>
<feature type="compositionally biased region" description="Acidic residues" evidence="1">
    <location>
        <begin position="373"/>
        <end position="382"/>
    </location>
</feature>
<dbReference type="InterPro" id="IPR014982">
    <property type="entry name" value="GSCFA"/>
</dbReference>
<evidence type="ECO:0000313" key="4">
    <source>
        <dbReference type="Proteomes" id="UP001350748"/>
    </source>
</evidence>
<dbReference type="EC" id="3.1.-.-" evidence="3"/>
<feature type="domain" description="GSCFA" evidence="2">
    <location>
        <begin position="45"/>
        <end position="314"/>
    </location>
</feature>
<evidence type="ECO:0000313" key="3">
    <source>
        <dbReference type="EMBL" id="MEF3366317.1"/>
    </source>
</evidence>
<dbReference type="Proteomes" id="UP001350748">
    <property type="component" value="Unassembled WGS sequence"/>
</dbReference>
<evidence type="ECO:0000259" key="2">
    <source>
        <dbReference type="Pfam" id="PF08885"/>
    </source>
</evidence>
<gene>
    <name evidence="3" type="ORF">V3H18_07200</name>
</gene>
<keyword evidence="3" id="KW-0378">Hydrolase</keyword>
<dbReference type="EMBL" id="JAZHYN010000016">
    <property type="protein sequence ID" value="MEF3366317.1"/>
    <property type="molecule type" value="Genomic_DNA"/>
</dbReference>
<comment type="caution">
    <text evidence="3">The sequence shown here is derived from an EMBL/GenBank/DDBJ whole genome shotgun (WGS) entry which is preliminary data.</text>
</comment>
<organism evidence="3 4">
    <name type="scientific">Methylocystis borbori</name>
    <dbReference type="NCBI Taxonomy" id="3118750"/>
    <lineage>
        <taxon>Bacteria</taxon>
        <taxon>Pseudomonadati</taxon>
        <taxon>Pseudomonadota</taxon>
        <taxon>Alphaproteobacteria</taxon>
        <taxon>Hyphomicrobiales</taxon>
        <taxon>Methylocystaceae</taxon>
        <taxon>Methylocystis</taxon>
    </lineage>
</organism>
<name>A0ABU7XFZ7_9HYPH</name>
<keyword evidence="4" id="KW-1185">Reference proteome</keyword>
<dbReference type="Pfam" id="PF08885">
    <property type="entry name" value="GSCFA"/>
    <property type="match status" value="1"/>
</dbReference>
<evidence type="ECO:0000256" key="1">
    <source>
        <dbReference type="SAM" id="MobiDB-lite"/>
    </source>
</evidence>
<dbReference type="GO" id="GO:0016787">
    <property type="term" value="F:hydrolase activity"/>
    <property type="evidence" value="ECO:0007669"/>
    <property type="project" value="UniProtKB-KW"/>
</dbReference>
<protein>
    <submittedName>
        <fullName evidence="3">GSCFA domain-containing protein</fullName>
        <ecNumber evidence="3">3.1.-.-</ecNumber>
    </submittedName>
</protein>
<dbReference type="RefSeq" id="WP_332081308.1">
    <property type="nucleotide sequence ID" value="NZ_JAZHYN010000016.1"/>
</dbReference>